<protein>
    <submittedName>
        <fullName evidence="2">Uncharacterized protein</fullName>
    </submittedName>
</protein>
<reference evidence="2 3" key="1">
    <citation type="submission" date="2017-01" db="EMBL/GenBank/DDBJ databases">
        <authorList>
            <person name="Mah S.A."/>
            <person name="Swanson W.J."/>
            <person name="Moy G.W."/>
            <person name="Vacquier V.D."/>
        </authorList>
    </citation>
    <scope>NUCLEOTIDE SEQUENCE [LARGE SCALE GENOMIC DNA]</scope>
    <source>
        <strain evidence="2 3">DCY110</strain>
    </source>
</reference>
<keyword evidence="1" id="KW-0812">Transmembrane</keyword>
<proteinExistence type="predicted"/>
<keyword evidence="1" id="KW-0472">Membrane</keyword>
<gene>
    <name evidence="2" type="ORF">RD110_25525</name>
</gene>
<evidence type="ECO:0000256" key="1">
    <source>
        <dbReference type="SAM" id="Phobius"/>
    </source>
</evidence>
<keyword evidence="3" id="KW-1185">Reference proteome</keyword>
<keyword evidence="1" id="KW-1133">Transmembrane helix</keyword>
<name>A0A1P8K2D3_9BURK</name>
<dbReference type="EMBL" id="CP019236">
    <property type="protein sequence ID" value="APW40149.1"/>
    <property type="molecule type" value="Genomic_DNA"/>
</dbReference>
<dbReference type="Proteomes" id="UP000186609">
    <property type="component" value="Chromosome"/>
</dbReference>
<dbReference type="RefSeq" id="WP_076203522.1">
    <property type="nucleotide sequence ID" value="NZ_CP019236.1"/>
</dbReference>
<accession>A0A1P8K2D3</accession>
<sequence>MKIDAITSPNWSTASFGRDADTSPMELAALGEHLHHCRGSRGSLFALRCLAERMNGFVVSRFVTTLAVATVVIGVCAAVL</sequence>
<evidence type="ECO:0000313" key="3">
    <source>
        <dbReference type="Proteomes" id="UP000186609"/>
    </source>
</evidence>
<dbReference type="KEGG" id="rhy:RD110_25525"/>
<dbReference type="AlphaFoldDB" id="A0A1P8K2D3"/>
<evidence type="ECO:0000313" key="2">
    <source>
        <dbReference type="EMBL" id="APW40149.1"/>
    </source>
</evidence>
<dbReference type="OrthoDB" id="8907247at2"/>
<organism evidence="2 3">
    <name type="scientific">Rhodoferax koreensis</name>
    <dbReference type="NCBI Taxonomy" id="1842727"/>
    <lineage>
        <taxon>Bacteria</taxon>
        <taxon>Pseudomonadati</taxon>
        <taxon>Pseudomonadota</taxon>
        <taxon>Betaproteobacteria</taxon>
        <taxon>Burkholderiales</taxon>
        <taxon>Comamonadaceae</taxon>
        <taxon>Rhodoferax</taxon>
    </lineage>
</organism>
<feature type="transmembrane region" description="Helical" evidence="1">
    <location>
        <begin position="58"/>
        <end position="79"/>
    </location>
</feature>